<protein>
    <submittedName>
        <fullName evidence="1">Uncharacterized protein</fullName>
    </submittedName>
</protein>
<accession>A0A397YAC0</accession>
<reference evidence="1 2" key="1">
    <citation type="submission" date="2018-06" db="EMBL/GenBank/DDBJ databases">
        <title>WGS assembly of Brassica rapa FPsc.</title>
        <authorList>
            <person name="Bowman J."/>
            <person name="Kohchi T."/>
            <person name="Yamato K."/>
            <person name="Jenkins J."/>
            <person name="Shu S."/>
            <person name="Ishizaki K."/>
            <person name="Yamaoka S."/>
            <person name="Nishihama R."/>
            <person name="Nakamura Y."/>
            <person name="Berger F."/>
            <person name="Adam C."/>
            <person name="Aki S."/>
            <person name="Althoff F."/>
            <person name="Araki T."/>
            <person name="Arteaga-Vazquez M."/>
            <person name="Balasubrmanian S."/>
            <person name="Bauer D."/>
            <person name="Boehm C."/>
            <person name="Briginshaw L."/>
            <person name="Caballero-Perez J."/>
            <person name="Catarino B."/>
            <person name="Chen F."/>
            <person name="Chiyoda S."/>
            <person name="Chovatia M."/>
            <person name="Davies K."/>
            <person name="Delmans M."/>
            <person name="Demura T."/>
            <person name="Dierschke T."/>
            <person name="Dolan L."/>
            <person name="Dorantes-Acosta A."/>
            <person name="Eklund D."/>
            <person name="Florent S."/>
            <person name="Flores-Sandoval E."/>
            <person name="Fujiyama A."/>
            <person name="Fukuzawa H."/>
            <person name="Galik B."/>
            <person name="Grimanelli D."/>
            <person name="Grimwood J."/>
            <person name="Grossniklaus U."/>
            <person name="Hamada T."/>
            <person name="Haseloff J."/>
            <person name="Hetherington A."/>
            <person name="Higo A."/>
            <person name="Hirakawa Y."/>
            <person name="Hundley H."/>
            <person name="Ikeda Y."/>
            <person name="Inoue K."/>
            <person name="Inoue S."/>
            <person name="Ishida S."/>
            <person name="Jia Q."/>
            <person name="Kakita M."/>
            <person name="Kanazawa T."/>
            <person name="Kawai Y."/>
            <person name="Kawashima T."/>
            <person name="Kennedy M."/>
            <person name="Kinose K."/>
            <person name="Kinoshita T."/>
            <person name="Kohara Y."/>
            <person name="Koide E."/>
            <person name="Komatsu K."/>
            <person name="Kopischke S."/>
            <person name="Kubo M."/>
            <person name="Kyozuka J."/>
            <person name="Lagercrantz U."/>
            <person name="Lin S."/>
            <person name="Lindquist E."/>
            <person name="Lipzen A."/>
            <person name="Lu C."/>
            <person name="Luna E."/>
            <person name="Martienssen R."/>
            <person name="Minamino N."/>
            <person name="Mizutani M."/>
            <person name="Mizutani M."/>
            <person name="Mochizuki N."/>
            <person name="Monte I."/>
            <person name="Mosher R."/>
            <person name="Nagasaki H."/>
            <person name="Nakagami H."/>
            <person name="Naramoto S."/>
            <person name="Nishitani K."/>
            <person name="Ohtani M."/>
            <person name="Okamoto T."/>
            <person name="Okumura M."/>
            <person name="Phillips J."/>
            <person name="Pollak B."/>
            <person name="Reinders A."/>
            <person name="Roevekamp M."/>
            <person name="Sano R."/>
            <person name="Sawa S."/>
            <person name="Schmid M."/>
            <person name="Shirakawa M."/>
            <person name="Solano R."/>
            <person name="Spunde A."/>
            <person name="Suetsugu N."/>
            <person name="Sugano S."/>
            <person name="Sugiyama A."/>
            <person name="Sun R."/>
            <person name="Suzuki Y."/>
            <person name="Takenaka M."/>
            <person name="Takezawa D."/>
            <person name="Tomogane H."/>
            <person name="Tsuzuki M."/>
            <person name="Ueda T."/>
            <person name="Umeda M."/>
            <person name="Ward J."/>
            <person name="Watanabe Y."/>
            <person name="Yazaki K."/>
            <person name="Yokoyama R."/>
            <person name="Yoshitake Y."/>
            <person name="Yotsui I."/>
            <person name="Zachgo S."/>
            <person name="Schmutz J."/>
        </authorList>
    </citation>
    <scope>NUCLEOTIDE SEQUENCE [LARGE SCALE GENOMIC DNA]</scope>
    <source>
        <strain evidence="2">cv. B-3</strain>
    </source>
</reference>
<dbReference type="EMBL" id="CM010635">
    <property type="protein sequence ID" value="RID49838.1"/>
    <property type="molecule type" value="Genomic_DNA"/>
</dbReference>
<name>A0A397YAC0_BRACM</name>
<dbReference type="Proteomes" id="UP000264353">
    <property type="component" value="Chromosome A8"/>
</dbReference>
<organism evidence="1 2">
    <name type="scientific">Brassica campestris</name>
    <name type="common">Field mustard</name>
    <dbReference type="NCBI Taxonomy" id="3711"/>
    <lineage>
        <taxon>Eukaryota</taxon>
        <taxon>Viridiplantae</taxon>
        <taxon>Streptophyta</taxon>
        <taxon>Embryophyta</taxon>
        <taxon>Tracheophyta</taxon>
        <taxon>Spermatophyta</taxon>
        <taxon>Magnoliopsida</taxon>
        <taxon>eudicotyledons</taxon>
        <taxon>Gunneridae</taxon>
        <taxon>Pentapetalae</taxon>
        <taxon>rosids</taxon>
        <taxon>malvids</taxon>
        <taxon>Brassicales</taxon>
        <taxon>Brassicaceae</taxon>
        <taxon>Brassiceae</taxon>
        <taxon>Brassica</taxon>
    </lineage>
</organism>
<evidence type="ECO:0000313" key="1">
    <source>
        <dbReference type="EMBL" id="RID49838.1"/>
    </source>
</evidence>
<proteinExistence type="predicted"/>
<dbReference type="AlphaFoldDB" id="A0A397YAC0"/>
<gene>
    <name evidence="1" type="ORF">BRARA_H00610</name>
</gene>
<evidence type="ECO:0000313" key="2">
    <source>
        <dbReference type="Proteomes" id="UP000264353"/>
    </source>
</evidence>
<sequence>MQSCQIVVSAYAFGGEITLTNLLECLRHQLKRFATYRFGMSYTCKAGSRVIRLARLSFDKFLDNIISFIKAKATNIHKP</sequence>